<dbReference type="PANTHER" id="PTHR13929:SF0">
    <property type="entry name" value="UBIA PRENYLTRANSFERASE DOMAIN-CONTAINING PROTEIN 1"/>
    <property type="match status" value="1"/>
</dbReference>
<proteinExistence type="predicted"/>
<dbReference type="UniPathway" id="UPA00079"/>
<dbReference type="InterPro" id="IPR026046">
    <property type="entry name" value="UBIAD1"/>
</dbReference>
<dbReference type="AlphaFoldDB" id="F5RA62"/>
<dbReference type="Gene3D" id="1.10.357.140">
    <property type="entry name" value="UbiA prenyltransferase"/>
    <property type="match status" value="1"/>
</dbReference>
<evidence type="ECO:0000256" key="3">
    <source>
        <dbReference type="ARBA" id="ARBA00022428"/>
    </source>
</evidence>
<dbReference type="InterPro" id="IPR000537">
    <property type="entry name" value="UbiA_prenyltransferase"/>
</dbReference>
<dbReference type="PIRSF" id="PIRSF005355">
    <property type="entry name" value="UBIAD1"/>
    <property type="match status" value="1"/>
</dbReference>
<evidence type="ECO:0000256" key="6">
    <source>
        <dbReference type="ARBA" id="ARBA00022692"/>
    </source>
</evidence>
<evidence type="ECO:0000256" key="9">
    <source>
        <dbReference type="SAM" id="Phobius"/>
    </source>
</evidence>
<evidence type="ECO:0000313" key="11">
    <source>
        <dbReference type="Proteomes" id="UP000005019"/>
    </source>
</evidence>
<evidence type="ECO:0000256" key="5">
    <source>
        <dbReference type="ARBA" id="ARBA00022679"/>
    </source>
</evidence>
<dbReference type="GO" id="GO:0009234">
    <property type="term" value="P:menaquinone biosynthetic process"/>
    <property type="evidence" value="ECO:0007669"/>
    <property type="project" value="UniProtKB-UniPathway"/>
</dbReference>
<feature type="transmembrane region" description="Helical" evidence="9">
    <location>
        <begin position="31"/>
        <end position="49"/>
    </location>
</feature>
<dbReference type="PANTHER" id="PTHR13929">
    <property type="entry name" value="1,4-DIHYDROXY-2-NAPHTHOATE OCTAPRENYLTRANSFERASE"/>
    <property type="match status" value="1"/>
</dbReference>
<accession>F5RA62</accession>
<gene>
    <name evidence="10" type="ORF">METUNv1_01142</name>
</gene>
<feature type="transmembrane region" description="Helical" evidence="9">
    <location>
        <begin position="214"/>
        <end position="247"/>
    </location>
</feature>
<dbReference type="OrthoDB" id="9767568at2"/>
<dbReference type="eggNOG" id="COG1575">
    <property type="taxonomic scope" value="Bacteria"/>
</dbReference>
<evidence type="ECO:0000256" key="1">
    <source>
        <dbReference type="ARBA" id="ARBA00004141"/>
    </source>
</evidence>
<protein>
    <submittedName>
        <fullName evidence="10">1,4-dihydroxy-2-naphthoate octaprenyltransferase</fullName>
    </submittedName>
</protein>
<dbReference type="GO" id="GO:0042371">
    <property type="term" value="P:vitamin K biosynthetic process"/>
    <property type="evidence" value="ECO:0007669"/>
    <property type="project" value="TreeGrafter"/>
</dbReference>
<keyword evidence="7 9" id="KW-1133">Transmembrane helix</keyword>
<feature type="transmembrane region" description="Helical" evidence="9">
    <location>
        <begin position="165"/>
        <end position="184"/>
    </location>
</feature>
<reference evidence="10 11" key="1">
    <citation type="journal article" date="2011" name="J. Bacteriol.">
        <title>Genome sequence of Methyloversatilis universalis FAM5T, a methylotrophic representative of the order Rhodocyclales.</title>
        <authorList>
            <person name="Kittichotirat W."/>
            <person name="Good N.M."/>
            <person name="Hall R."/>
            <person name="Bringel F."/>
            <person name="Lajus A."/>
            <person name="Medigue C."/>
            <person name="Smalley N.E."/>
            <person name="Beck D."/>
            <person name="Bumgarner R."/>
            <person name="Vuilleumier S."/>
            <person name="Kalyuzhnaya M.G."/>
        </authorList>
    </citation>
    <scope>NUCLEOTIDE SEQUENCE [LARGE SCALE GENOMIC DNA]</scope>
    <source>
        <strain evidence="11">ATCC BAA-1314 / JCM 13912 / FAM5</strain>
    </source>
</reference>
<dbReference type="GO" id="GO:0004659">
    <property type="term" value="F:prenyltransferase activity"/>
    <property type="evidence" value="ECO:0007669"/>
    <property type="project" value="InterPro"/>
</dbReference>
<keyword evidence="5 10" id="KW-0808">Transferase</keyword>
<dbReference type="RefSeq" id="WP_008059678.1">
    <property type="nucleotide sequence ID" value="NZ_AFHG01000036.1"/>
</dbReference>
<feature type="transmembrane region" description="Helical" evidence="9">
    <location>
        <begin position="268"/>
        <end position="289"/>
    </location>
</feature>
<feature type="transmembrane region" description="Helical" evidence="9">
    <location>
        <begin position="94"/>
        <end position="127"/>
    </location>
</feature>
<dbReference type="InterPro" id="IPR044878">
    <property type="entry name" value="UbiA_sf"/>
</dbReference>
<dbReference type="EMBL" id="AFHG01000036">
    <property type="protein sequence ID" value="EGK72378.1"/>
    <property type="molecule type" value="Genomic_DNA"/>
</dbReference>
<evidence type="ECO:0000256" key="4">
    <source>
        <dbReference type="ARBA" id="ARBA00022475"/>
    </source>
</evidence>
<comment type="caution">
    <text evidence="10">The sequence shown here is derived from an EMBL/GenBank/DDBJ whole genome shotgun (WGS) entry which is preliminary data.</text>
</comment>
<organism evidence="10 11">
    <name type="scientific">Methyloversatilis universalis (strain ATCC BAA-1314 / DSM 25237 / JCM 13912 / CCUG 52030 / FAM5)</name>
    <dbReference type="NCBI Taxonomy" id="1000565"/>
    <lineage>
        <taxon>Bacteria</taxon>
        <taxon>Pseudomonadati</taxon>
        <taxon>Pseudomonadota</taxon>
        <taxon>Betaproteobacteria</taxon>
        <taxon>Nitrosomonadales</taxon>
        <taxon>Sterolibacteriaceae</taxon>
        <taxon>Methyloversatilis</taxon>
    </lineage>
</organism>
<evidence type="ECO:0000256" key="7">
    <source>
        <dbReference type="ARBA" id="ARBA00022989"/>
    </source>
</evidence>
<keyword evidence="4" id="KW-1003">Cell membrane</keyword>
<sequence>MTRPGFLTITAVAVLIGVATAAHDGHFEPLRAAVSVLLAILAHAAANVLNDYHDALNGADAANRTAISPFTGGSRLIQNGEVSVRDTGRLATALLAVVVPAGIALAAFSGPGLLVIGLAGLLLGWAYSAPPLALMKRGLGELTVGASWSLLVIGGDYVQRAGFSALPLAASLSLALLVADILLINGFPDAVSDASVGKRTLVVRLGHRTAAWLYVWVALAAYAVLIGAVVAGLLPAGTLAGLLSLPLSWRAARSLRAAGGDVAHLPGPIRLSVLSATLHGLLLAAGLLAGG</sequence>
<name>F5RA62_METUF</name>
<comment type="pathway">
    <text evidence="2">Quinol/quinone metabolism; menaquinone biosynthesis.</text>
</comment>
<comment type="subcellular location">
    <subcellularLocation>
        <location evidence="1">Membrane</location>
        <topology evidence="1">Multi-pass membrane protein</topology>
    </subcellularLocation>
</comment>
<evidence type="ECO:0000256" key="8">
    <source>
        <dbReference type="ARBA" id="ARBA00023136"/>
    </source>
</evidence>
<keyword evidence="3" id="KW-0474">Menaquinone biosynthesis</keyword>
<dbReference type="CDD" id="cd13962">
    <property type="entry name" value="PT_UbiA_UBIAD1"/>
    <property type="match status" value="1"/>
</dbReference>
<evidence type="ECO:0000256" key="2">
    <source>
        <dbReference type="ARBA" id="ARBA00004863"/>
    </source>
</evidence>
<evidence type="ECO:0000313" key="10">
    <source>
        <dbReference type="EMBL" id="EGK72378.1"/>
    </source>
</evidence>
<keyword evidence="11" id="KW-1185">Reference proteome</keyword>
<keyword evidence="8 9" id="KW-0472">Membrane</keyword>
<dbReference type="STRING" id="1000565.METUNv1_01142"/>
<dbReference type="GO" id="GO:0016020">
    <property type="term" value="C:membrane"/>
    <property type="evidence" value="ECO:0007669"/>
    <property type="project" value="UniProtKB-SubCell"/>
</dbReference>
<keyword evidence="6 9" id="KW-0812">Transmembrane</keyword>
<dbReference type="Pfam" id="PF01040">
    <property type="entry name" value="UbiA"/>
    <property type="match status" value="1"/>
</dbReference>
<dbReference type="Proteomes" id="UP000005019">
    <property type="component" value="Unassembled WGS sequence"/>
</dbReference>